<dbReference type="CDD" id="cd09916">
    <property type="entry name" value="CpxP_like"/>
    <property type="match status" value="1"/>
</dbReference>
<evidence type="ECO:0000256" key="2">
    <source>
        <dbReference type="ARBA" id="ARBA00008441"/>
    </source>
</evidence>
<dbReference type="GO" id="GO:0051082">
    <property type="term" value="F:unfolded protein binding"/>
    <property type="evidence" value="ECO:0007669"/>
    <property type="project" value="TreeGrafter"/>
</dbReference>
<dbReference type="NCBIfam" id="NF007769">
    <property type="entry name" value="PRK10455.1"/>
    <property type="match status" value="1"/>
</dbReference>
<evidence type="ECO:0000256" key="5">
    <source>
        <dbReference type="SAM" id="SignalP"/>
    </source>
</evidence>
<feature type="chain" id="PRO_5036041087" evidence="5">
    <location>
        <begin position="24"/>
        <end position="157"/>
    </location>
</feature>
<sequence>MSKFTAIVVASALALGAVGIADAHGNFYGQQGSGNMMGQSPCGGQWAPHNRMFNGMNLTNEQQQEMQKFMQGYRNNRQWPSIEERRQLHNIIASDNFDKQKAQSIVDSMESANKARMMQRLEEQNHMYNILTPEQKKQFNANFDNRLNQGTPAPKAQ</sequence>
<dbReference type="Pfam" id="PF07813">
    <property type="entry name" value="LTXXQ"/>
    <property type="match status" value="1"/>
</dbReference>
<comment type="subcellular location">
    <subcellularLocation>
        <location evidence="1">Periplasm</location>
    </subcellularLocation>
</comment>
<dbReference type="InterPro" id="IPR052211">
    <property type="entry name" value="Cpx_auxiliary_protein"/>
</dbReference>
<dbReference type="PANTHER" id="PTHR38102:SF1">
    <property type="entry name" value="PERIPLASMIC CHAPERONE SPY"/>
    <property type="match status" value="1"/>
</dbReference>
<dbReference type="RefSeq" id="WP_021014348.1">
    <property type="nucleotide sequence ID" value="NZ_CP025084.1"/>
</dbReference>
<proteinExistence type="inferred from homology"/>
<evidence type="ECO:0000256" key="3">
    <source>
        <dbReference type="ARBA" id="ARBA00022729"/>
    </source>
</evidence>
<accession>A0A2I5TPU6</accession>
<keyword evidence="3 5" id="KW-0732">Signal</keyword>
<name>A0A2I5TPU6_SERS3</name>
<dbReference type="AlphaFoldDB" id="A0A2I5TPU6"/>
<reference evidence="7 8" key="1">
    <citation type="journal article" date="2013" name="Genome Announc.">
        <title>Draft genome sequence of Serratia sp. strain ATCC 39006, a model bacterium for analysis of the biosynthesis and regulation of prodigiosin, a carbapenem, and gas vesicles.</title>
        <authorList>
            <person name="Fineran P.C."/>
            <person name="Iglesias Cans M.C."/>
            <person name="Ramsay J.P."/>
            <person name="Wilf N.M."/>
            <person name="Cossyleon D."/>
            <person name="McNeil M.B."/>
            <person name="Williamson N.R."/>
            <person name="Monson R.E."/>
            <person name="Becher S.A."/>
            <person name="Stanton J.A."/>
            <person name="Brugger K."/>
            <person name="Brown S.D."/>
            <person name="Salmond G.P."/>
        </authorList>
    </citation>
    <scope>NUCLEOTIDE SEQUENCE [LARGE SCALE GENOMIC DNA]</scope>
    <source>
        <strain evidence="7">ATCC 39006</strain>
        <strain evidence="8">ATCC 39006 / SC 11482</strain>
    </source>
</reference>
<dbReference type="Proteomes" id="UP000017700">
    <property type="component" value="Chromosome"/>
</dbReference>
<reference evidence="6 9" key="3">
    <citation type="submission" date="2017-11" db="EMBL/GenBank/DDBJ databases">
        <title>Complete genome sequence of Serratia sp. ATCC 39006 LacA.</title>
        <authorList>
            <person name="Hampton H.G."/>
            <person name="Jackson S.A."/>
            <person name="Jauregui R."/>
            <person name="Poulter G.T.M."/>
            <person name="Salmond G.P.C."/>
            <person name="Fineran P.C."/>
        </authorList>
    </citation>
    <scope>NUCLEOTIDE SEQUENCE [LARGE SCALE GENOMIC DNA]</scope>
    <source>
        <strain evidence="6 9">ATCC 39006</strain>
    </source>
</reference>
<keyword evidence="4" id="KW-0574">Periplasm</keyword>
<dbReference type="EMBL" id="CP025085">
    <property type="protein sequence ID" value="AUH02267.1"/>
    <property type="molecule type" value="Genomic_DNA"/>
</dbReference>
<dbReference type="Proteomes" id="UP000233778">
    <property type="component" value="Chromosome"/>
</dbReference>
<keyword evidence="8" id="KW-1185">Reference proteome</keyword>
<organism evidence="7 8">
    <name type="scientific">Serratia sp. (strain ATCC 39006)</name>
    <name type="common">Prodigiosinella confusarubida</name>
    <dbReference type="NCBI Taxonomy" id="104623"/>
    <lineage>
        <taxon>Bacteria</taxon>
        <taxon>Pseudomonadati</taxon>
        <taxon>Pseudomonadota</taxon>
        <taxon>Gammaproteobacteria</taxon>
        <taxon>Enterobacterales</taxon>
        <taxon>Pectobacteriaceae</taxon>
        <taxon>Prodigiosinella</taxon>
    </lineage>
</organism>
<dbReference type="GO" id="GO:0030288">
    <property type="term" value="C:outer membrane-bounded periplasmic space"/>
    <property type="evidence" value="ECO:0007669"/>
    <property type="project" value="TreeGrafter"/>
</dbReference>
<evidence type="ECO:0000313" key="7">
    <source>
        <dbReference type="EMBL" id="AUH06588.1"/>
    </source>
</evidence>
<gene>
    <name evidence="6" type="ORF">CWC46_22240</name>
    <name evidence="7" type="ORF">Ser39006_022230</name>
</gene>
<dbReference type="KEGG" id="sera:Ser39006_022230"/>
<dbReference type="InterPro" id="IPR012899">
    <property type="entry name" value="LTXXQ"/>
</dbReference>
<evidence type="ECO:0000256" key="4">
    <source>
        <dbReference type="ARBA" id="ARBA00022764"/>
    </source>
</evidence>
<evidence type="ECO:0000313" key="6">
    <source>
        <dbReference type="EMBL" id="AUH02267.1"/>
    </source>
</evidence>
<dbReference type="KEGG" id="serq:CWC46_22240"/>
<evidence type="ECO:0000313" key="8">
    <source>
        <dbReference type="Proteomes" id="UP000017700"/>
    </source>
</evidence>
<evidence type="ECO:0000313" key="9">
    <source>
        <dbReference type="Proteomes" id="UP000233778"/>
    </source>
</evidence>
<dbReference type="PIRSF" id="PIRSF034445">
    <property type="entry name" value="CpxP_Spy"/>
    <property type="match status" value="1"/>
</dbReference>
<dbReference type="EMBL" id="CP025084">
    <property type="protein sequence ID" value="AUH06588.1"/>
    <property type="molecule type" value="Genomic_DNA"/>
</dbReference>
<reference evidence="7" key="2">
    <citation type="submission" date="2013-09" db="EMBL/GenBank/DDBJ databases">
        <authorList>
            <person name="Wang G."/>
            <person name="Yang Y."/>
            <person name="Su Y."/>
        </authorList>
    </citation>
    <scope>NUCLEOTIDE SEQUENCE</scope>
    <source>
        <strain evidence="7">ATCC 39006</strain>
    </source>
</reference>
<comment type="similarity">
    <text evidence="2">Belongs to the CpxP/Spy family.</text>
</comment>
<feature type="signal peptide" evidence="5">
    <location>
        <begin position="1"/>
        <end position="23"/>
    </location>
</feature>
<reference evidence="7" key="4">
    <citation type="submission" date="2017-11" db="EMBL/GenBank/DDBJ databases">
        <title>Complete genome sequence of Serratia sp. ATCC 39006.</title>
        <authorList>
            <person name="Hampton H.G."/>
            <person name="Jackson S.A."/>
            <person name="Jauregui R."/>
            <person name="Poulter G.T.M."/>
            <person name="Salmond G.P.C."/>
            <person name="Fineran P.C."/>
        </authorList>
    </citation>
    <scope>NUCLEOTIDE SEQUENCE</scope>
    <source>
        <strain evidence="7">ATCC 39006</strain>
    </source>
</reference>
<protein>
    <submittedName>
        <fullName evidence="7">ATP-independent periplasmic protein-refolding chaperone</fullName>
    </submittedName>
</protein>
<dbReference type="OrthoDB" id="6415382at2"/>
<dbReference type="STRING" id="104623.Ser39006_01076"/>
<dbReference type="Gene3D" id="1.20.120.1490">
    <property type="match status" value="1"/>
</dbReference>
<evidence type="ECO:0000256" key="1">
    <source>
        <dbReference type="ARBA" id="ARBA00004418"/>
    </source>
</evidence>
<dbReference type="PANTHER" id="PTHR38102">
    <property type="entry name" value="PERIPLASMIC CHAPERONE SPY"/>
    <property type="match status" value="1"/>
</dbReference>